<dbReference type="InterPro" id="IPR002639">
    <property type="entry name" value="UreF"/>
</dbReference>
<dbReference type="GO" id="GO:0005737">
    <property type="term" value="C:cytoplasm"/>
    <property type="evidence" value="ECO:0007669"/>
    <property type="project" value="UniProtKB-SubCell"/>
</dbReference>
<protein>
    <recommendedName>
        <fullName evidence="3">Urease accessory protein UreF</fullName>
    </recommendedName>
</protein>
<proteinExistence type="inferred from homology"/>
<dbReference type="Gene3D" id="1.10.4190.10">
    <property type="entry name" value="Urease accessory protein UreF"/>
    <property type="match status" value="1"/>
</dbReference>
<dbReference type="KEGG" id="kak:Kalk_09590"/>
<dbReference type="GO" id="GO:0016151">
    <property type="term" value="F:nickel cation binding"/>
    <property type="evidence" value="ECO:0007669"/>
    <property type="project" value="UniProtKB-UniRule"/>
</dbReference>
<sequence length="245" mass="27818">MAHTPVVMRIVIHIVTSMAITMNIDQLQLVQLLQLTSPSLPIGGFSWSQGTESAIDQGWLKGEADFEEWLSGIVKISFVCQEWPLLRKLYGAWQSENMTQVEYWNRYSLALRETRELYQEDTQMGTALMRLTRDLGYSKAEKWQHKETSYLTAFSMAAAEKHIPQEAACTGLIWSWLENQIAAALKTFPMGQTAGQRIFHVLAELIPDLLAQSAQIQDDDIGQSLPGVVLASMQHEHQYSRLFRS</sequence>
<dbReference type="Pfam" id="PF01730">
    <property type="entry name" value="UreF"/>
    <property type="match status" value="1"/>
</dbReference>
<keyword evidence="5" id="KW-1185">Reference proteome</keyword>
<accession>A0A2K9LK77</accession>
<dbReference type="EMBL" id="CP022684">
    <property type="protein sequence ID" value="AUM12650.1"/>
    <property type="molecule type" value="Genomic_DNA"/>
</dbReference>
<dbReference type="InterPro" id="IPR038277">
    <property type="entry name" value="UreF_sf"/>
</dbReference>
<comment type="similarity">
    <text evidence="3">Belongs to the UreF family.</text>
</comment>
<dbReference type="PANTHER" id="PTHR33620:SF1">
    <property type="entry name" value="UREASE ACCESSORY PROTEIN F"/>
    <property type="match status" value="1"/>
</dbReference>
<comment type="subcellular location">
    <subcellularLocation>
        <location evidence="3">Cytoplasm</location>
    </subcellularLocation>
</comment>
<dbReference type="PIRSF" id="PIRSF009467">
    <property type="entry name" value="Ureas_acces_UreF"/>
    <property type="match status" value="1"/>
</dbReference>
<name>A0A2K9LK77_9GAMM</name>
<keyword evidence="3" id="KW-0963">Cytoplasm</keyword>
<comment type="subunit">
    <text evidence="3">UreD, UreF and UreG form a complex that acts as a GTP-hydrolysis-dependent molecular chaperone, activating the urease apoprotein by helping to assemble the nickel containing metallocenter of UreC. The UreE protein probably delivers the nickel.</text>
</comment>
<dbReference type="HAMAP" id="MF_01385">
    <property type="entry name" value="UreF"/>
    <property type="match status" value="1"/>
</dbReference>
<dbReference type="PANTHER" id="PTHR33620">
    <property type="entry name" value="UREASE ACCESSORY PROTEIN F"/>
    <property type="match status" value="1"/>
</dbReference>
<comment type="function">
    <text evidence="3">Required for maturation of urease via the functional incorporation of the urease nickel metallocenter.</text>
</comment>
<gene>
    <name evidence="3" type="primary">ureF</name>
    <name evidence="4" type="ORF">Kalk_09590</name>
</gene>
<evidence type="ECO:0000256" key="3">
    <source>
        <dbReference type="HAMAP-Rule" id="MF_01385"/>
    </source>
</evidence>
<evidence type="ECO:0000256" key="2">
    <source>
        <dbReference type="ARBA" id="ARBA00023186"/>
    </source>
</evidence>
<keyword evidence="2 3" id="KW-0143">Chaperone</keyword>
<evidence type="ECO:0000313" key="5">
    <source>
        <dbReference type="Proteomes" id="UP000235116"/>
    </source>
</evidence>
<dbReference type="AlphaFoldDB" id="A0A2K9LK77"/>
<evidence type="ECO:0000256" key="1">
    <source>
        <dbReference type="ARBA" id="ARBA00022988"/>
    </source>
</evidence>
<organism evidence="4 5">
    <name type="scientific">Ketobacter alkanivorans</name>
    <dbReference type="NCBI Taxonomy" id="1917421"/>
    <lineage>
        <taxon>Bacteria</taxon>
        <taxon>Pseudomonadati</taxon>
        <taxon>Pseudomonadota</taxon>
        <taxon>Gammaproteobacteria</taxon>
        <taxon>Pseudomonadales</taxon>
        <taxon>Ketobacteraceae</taxon>
        <taxon>Ketobacter</taxon>
    </lineage>
</organism>
<reference evidence="5" key="1">
    <citation type="submission" date="2017-08" db="EMBL/GenBank/DDBJ databases">
        <title>Direct submision.</title>
        <authorList>
            <person name="Kim S.-J."/>
            <person name="Rhee S.-K."/>
        </authorList>
    </citation>
    <scope>NUCLEOTIDE SEQUENCE [LARGE SCALE GENOMIC DNA]</scope>
    <source>
        <strain evidence="5">GI5</strain>
    </source>
</reference>
<evidence type="ECO:0000313" key="4">
    <source>
        <dbReference type="EMBL" id="AUM12650.1"/>
    </source>
</evidence>
<dbReference type="Proteomes" id="UP000235116">
    <property type="component" value="Chromosome"/>
</dbReference>
<keyword evidence="1 3" id="KW-0996">Nickel insertion</keyword>